<dbReference type="FunFam" id="4.10.70.10:FF:000001">
    <property type="entry name" value="Disintegrin and metalloproteinase domain-containing protein 22"/>
    <property type="match status" value="1"/>
</dbReference>
<dbReference type="PANTHER" id="PTHR11905">
    <property type="entry name" value="ADAM A DISINTEGRIN AND METALLOPROTEASE DOMAIN"/>
    <property type="match status" value="1"/>
</dbReference>
<evidence type="ECO:0000256" key="8">
    <source>
        <dbReference type="PROSITE-ProRule" id="PRU00276"/>
    </source>
</evidence>
<dbReference type="GO" id="GO:0046872">
    <property type="term" value="F:metal ion binding"/>
    <property type="evidence" value="ECO:0007669"/>
    <property type="project" value="UniProtKB-KW"/>
</dbReference>
<name>A0A6P8PNA4_GEOSA</name>
<evidence type="ECO:0000256" key="5">
    <source>
        <dbReference type="ARBA" id="ARBA00023157"/>
    </source>
</evidence>
<feature type="disulfide bond" evidence="7">
    <location>
        <begin position="688"/>
        <end position="697"/>
    </location>
</feature>
<dbReference type="Pfam" id="PF01421">
    <property type="entry name" value="Reprolysin"/>
    <property type="match status" value="1"/>
</dbReference>
<dbReference type="PANTHER" id="PTHR11905:SF19">
    <property type="entry name" value="DISINTEGRIN AND METALLOPROTEINASE DOMAIN-CONTAINING PROTEIN 19"/>
    <property type="match status" value="1"/>
</dbReference>
<dbReference type="Pfam" id="PF01562">
    <property type="entry name" value="Pep_M12B_propep"/>
    <property type="match status" value="1"/>
</dbReference>
<dbReference type="KEGG" id="gsh:117351677"/>
<dbReference type="FunCoup" id="A0A6P8PNA4">
    <property type="interactions" value="747"/>
</dbReference>
<reference evidence="16" key="1">
    <citation type="submission" date="2025-08" db="UniProtKB">
        <authorList>
            <consortium name="RefSeq"/>
        </authorList>
    </citation>
    <scope>IDENTIFICATION</scope>
</reference>
<keyword evidence="11" id="KW-0732">Signal</keyword>
<evidence type="ECO:0000256" key="6">
    <source>
        <dbReference type="PROSITE-ProRule" id="PRU00068"/>
    </source>
</evidence>
<dbReference type="AlphaFoldDB" id="A0A6P8PNA4"/>
<dbReference type="PRINTS" id="PR00289">
    <property type="entry name" value="DISINTEGRIN"/>
</dbReference>
<feature type="domain" description="Disintegrin" evidence="13">
    <location>
        <begin position="432"/>
        <end position="518"/>
    </location>
</feature>
<evidence type="ECO:0000256" key="10">
    <source>
        <dbReference type="SAM" id="Phobius"/>
    </source>
</evidence>
<evidence type="ECO:0000256" key="11">
    <source>
        <dbReference type="SAM" id="SignalP"/>
    </source>
</evidence>
<feature type="domain" description="Peptidase M12B" evidence="14">
    <location>
        <begin position="226"/>
        <end position="424"/>
    </location>
</feature>
<feature type="disulfide bond" evidence="6">
    <location>
        <begin position="490"/>
        <end position="510"/>
    </location>
</feature>
<dbReference type="InterPro" id="IPR034027">
    <property type="entry name" value="Reprolysin_adamalysin"/>
</dbReference>
<dbReference type="RefSeq" id="XP_033783215.1">
    <property type="nucleotide sequence ID" value="XM_033927324.1"/>
</dbReference>
<dbReference type="InterPro" id="IPR000742">
    <property type="entry name" value="EGF"/>
</dbReference>
<dbReference type="PROSITE" id="PS01186">
    <property type="entry name" value="EGF_2"/>
    <property type="match status" value="1"/>
</dbReference>
<keyword evidence="8" id="KW-0862">Zinc</keyword>
<feature type="disulfide bond" evidence="7">
    <location>
        <begin position="670"/>
        <end position="680"/>
    </location>
</feature>
<dbReference type="InterPro" id="IPR036436">
    <property type="entry name" value="Disintegrin_dom_sf"/>
</dbReference>
<organism evidence="15 16">
    <name type="scientific">Geotrypetes seraphini</name>
    <name type="common">Gaboon caecilian</name>
    <name type="synonym">Caecilia seraphini</name>
    <dbReference type="NCBI Taxonomy" id="260995"/>
    <lineage>
        <taxon>Eukaryota</taxon>
        <taxon>Metazoa</taxon>
        <taxon>Chordata</taxon>
        <taxon>Craniata</taxon>
        <taxon>Vertebrata</taxon>
        <taxon>Euteleostomi</taxon>
        <taxon>Amphibia</taxon>
        <taxon>Gymnophiona</taxon>
        <taxon>Geotrypetes</taxon>
    </lineage>
</organism>
<comment type="subcellular location">
    <subcellularLocation>
        <location evidence="1">Membrane</location>
        <topology evidence="1">Single-pass type I membrane protein</topology>
    </subcellularLocation>
</comment>
<dbReference type="Gene3D" id="3.40.390.10">
    <property type="entry name" value="Collagenase (Catalytic Domain)"/>
    <property type="match status" value="1"/>
</dbReference>
<evidence type="ECO:0000256" key="4">
    <source>
        <dbReference type="ARBA" id="ARBA00023136"/>
    </source>
</evidence>
<comment type="caution">
    <text evidence="7">Lacks conserved residue(s) required for the propagation of feature annotation.</text>
</comment>
<feature type="active site" evidence="8">
    <location>
        <position position="362"/>
    </location>
</feature>
<dbReference type="Gene3D" id="2.60.120.260">
    <property type="entry name" value="Galactose-binding domain-like"/>
    <property type="match status" value="1"/>
</dbReference>
<proteinExistence type="predicted"/>
<keyword evidence="16" id="KW-0482">Metalloprotease</keyword>
<keyword evidence="4 10" id="KW-0472">Membrane</keyword>
<keyword evidence="16" id="KW-0645">Protease</keyword>
<dbReference type="SMART" id="SM00608">
    <property type="entry name" value="ACR"/>
    <property type="match status" value="1"/>
</dbReference>
<feature type="signal peptide" evidence="11">
    <location>
        <begin position="1"/>
        <end position="36"/>
    </location>
</feature>
<keyword evidence="8" id="KW-0479">Metal-binding</keyword>
<protein>
    <submittedName>
        <fullName evidence="16">Disintegrin and metalloproteinase domain-containing protein 19</fullName>
    </submittedName>
</protein>
<feature type="transmembrane region" description="Helical" evidence="10">
    <location>
        <begin position="721"/>
        <end position="742"/>
    </location>
</feature>
<dbReference type="InterPro" id="IPR006586">
    <property type="entry name" value="ADAM_Cys-rich"/>
</dbReference>
<dbReference type="OrthoDB" id="5951731at2759"/>
<keyword evidence="7" id="KW-0245">EGF-like domain</keyword>
<dbReference type="FunFam" id="3.40.390.10:FF:000002">
    <property type="entry name" value="Disintegrin and metalloproteinase domain-containing protein 22"/>
    <property type="match status" value="1"/>
</dbReference>
<dbReference type="GeneID" id="117351677"/>
<evidence type="ECO:0000256" key="1">
    <source>
        <dbReference type="ARBA" id="ARBA00004479"/>
    </source>
</evidence>
<evidence type="ECO:0000256" key="3">
    <source>
        <dbReference type="ARBA" id="ARBA00022989"/>
    </source>
</evidence>
<dbReference type="SUPFAM" id="SSF55486">
    <property type="entry name" value="Metalloproteases ('zincins'), catalytic domain"/>
    <property type="match status" value="1"/>
</dbReference>
<dbReference type="Proteomes" id="UP000515159">
    <property type="component" value="Chromosome 18"/>
</dbReference>
<gene>
    <name evidence="16" type="primary">ADAM19</name>
</gene>
<dbReference type="Gene3D" id="4.10.70.10">
    <property type="entry name" value="Disintegrin domain"/>
    <property type="match status" value="1"/>
</dbReference>
<accession>A0A6P8PNA4</accession>
<dbReference type="SMART" id="SM00050">
    <property type="entry name" value="DISIN"/>
    <property type="match status" value="1"/>
</dbReference>
<feature type="binding site" evidence="8">
    <location>
        <position position="371"/>
    </location>
    <ligand>
        <name>Zn(2+)</name>
        <dbReference type="ChEBI" id="CHEBI:29105"/>
        <note>catalytic</note>
    </ligand>
</feature>
<dbReference type="GO" id="GO:0004222">
    <property type="term" value="F:metalloendopeptidase activity"/>
    <property type="evidence" value="ECO:0007669"/>
    <property type="project" value="InterPro"/>
</dbReference>
<dbReference type="CTD" id="8728"/>
<keyword evidence="15" id="KW-1185">Reference proteome</keyword>
<feature type="chain" id="PRO_5028081137" evidence="11">
    <location>
        <begin position="37"/>
        <end position="899"/>
    </location>
</feature>
<dbReference type="Pfam" id="PF08516">
    <property type="entry name" value="ADAM_CR"/>
    <property type="match status" value="1"/>
</dbReference>
<dbReference type="InterPro" id="IPR018358">
    <property type="entry name" value="Disintegrin_CS"/>
</dbReference>
<dbReference type="GO" id="GO:0016020">
    <property type="term" value="C:membrane"/>
    <property type="evidence" value="ECO:0007669"/>
    <property type="project" value="UniProtKB-SubCell"/>
</dbReference>
<evidence type="ECO:0000313" key="15">
    <source>
        <dbReference type="Proteomes" id="UP000515159"/>
    </source>
</evidence>
<evidence type="ECO:0000256" key="9">
    <source>
        <dbReference type="SAM" id="MobiDB-lite"/>
    </source>
</evidence>
<sequence length="899" mass="98770">MRCAREAIAGAGRSRIWAPRIALCWSLLLLNQPSDAQTGGPSDAGPQAFTDHVSEYEVTIPHWLGMRTSRNSTRNKHPFRAQIQVSAEGRDIVLDIKKNEQLLSPEYTETYYTRTGIPNVIALNHTEHCYYHGSVRGLRHSSVILSTCRGISGMILLTKNLSYIIEPIPGSQTEHRIYRAKHLKLQGGTCGHQHPEAPTADWATVFVSSVELGHHRVKREDLQSMKYVELFLVADYTEFQKHGSDYERTKHKMVEVANYLDKFYKSLNIRIALVGLEVWTDGDKCNVSENPYSTLWSFLDWKRKLLAYRKHDNAQLITGQTFHGTTIGLAPLMAMCSVYQSGGVNMDHSNNAIGIAATMAHEMGHNFGMSHDSAGCCTASPEDGGCIMAAATGHPFPKVFNTCNMKELDRFLLSGGGMCLSNMPDTKTLYGGHRCGNGYLEEGEECDCGEVEECNNPCCNARNCTLKPGADCAHGICCHQCKLKPPGILCRKQSRPCDLPEFCTGKSPFCPSNYYKLDGTACQEGQAYCYSGMCLTYEQQCFQLWGAGAKPAPALCFEMVNAAGDKYGNCGKDLNGKFRACDIRDAKCGKIQCQSSASKPLESNAVPIDTTITVEGKPIKCRGMHMYRSAEEEDDMLDPGLVLTGTKCKTHHICFEGRCTNTSFFKAEECTKQCNGQGVCNNNNNCHCFQGWSPPFCNTPGNGGSLDSGPLPTESSAPVRIVIPVLILALCGVGIVICYCFYRKRCRSMPDANDVRGQTNFIFKLLTQLKGRKSRIISEPATINRQHPSTPQAAHSPLICRANHQAGPVRQPPPNRPAPRLPANLVKGVHRPQPPQKALPAIPAAGPHGMRTHRKALPPPAGGRDLTPLQPRASILEEMGSSADNRKKTGMAEPAQLRK</sequence>
<dbReference type="GO" id="GO:0006509">
    <property type="term" value="P:membrane protein ectodomain proteolysis"/>
    <property type="evidence" value="ECO:0007669"/>
    <property type="project" value="TreeGrafter"/>
</dbReference>
<dbReference type="InterPro" id="IPR024079">
    <property type="entry name" value="MetalloPept_cat_dom_sf"/>
</dbReference>
<evidence type="ECO:0000259" key="12">
    <source>
        <dbReference type="PROSITE" id="PS50026"/>
    </source>
</evidence>
<dbReference type="InterPro" id="IPR001590">
    <property type="entry name" value="Peptidase_M12B"/>
</dbReference>
<feature type="region of interest" description="Disordered" evidence="9">
    <location>
        <begin position="829"/>
        <end position="899"/>
    </location>
</feature>
<keyword evidence="16" id="KW-0378">Hydrolase</keyword>
<feature type="domain" description="EGF-like" evidence="12">
    <location>
        <begin position="666"/>
        <end position="698"/>
    </location>
</feature>
<dbReference type="InParanoid" id="A0A6P8PNA4"/>
<keyword evidence="2 10" id="KW-0812">Transmembrane</keyword>
<feature type="binding site" evidence="8">
    <location>
        <position position="361"/>
    </location>
    <ligand>
        <name>Zn(2+)</name>
        <dbReference type="ChEBI" id="CHEBI:29105"/>
        <note>catalytic</note>
    </ligand>
</feature>
<evidence type="ECO:0000256" key="2">
    <source>
        <dbReference type="ARBA" id="ARBA00022692"/>
    </source>
</evidence>
<dbReference type="PROSITE" id="PS50026">
    <property type="entry name" value="EGF_3"/>
    <property type="match status" value="1"/>
</dbReference>
<evidence type="ECO:0000313" key="16">
    <source>
        <dbReference type="RefSeq" id="XP_033783215.1"/>
    </source>
</evidence>
<dbReference type="PROSITE" id="PS50215">
    <property type="entry name" value="ADAM_MEPRO"/>
    <property type="match status" value="1"/>
</dbReference>
<keyword evidence="3 10" id="KW-1133">Transmembrane helix</keyword>
<dbReference type="PROSITE" id="PS50214">
    <property type="entry name" value="DISINTEGRIN_2"/>
    <property type="match status" value="1"/>
</dbReference>
<evidence type="ECO:0000259" key="14">
    <source>
        <dbReference type="PROSITE" id="PS50215"/>
    </source>
</evidence>
<dbReference type="Pfam" id="PF00200">
    <property type="entry name" value="Disintegrin"/>
    <property type="match status" value="1"/>
</dbReference>
<dbReference type="InterPro" id="IPR002870">
    <property type="entry name" value="Peptidase_M12B_N"/>
</dbReference>
<dbReference type="CDD" id="cd04269">
    <property type="entry name" value="ZnMc_adamalysin_II_like"/>
    <property type="match status" value="1"/>
</dbReference>
<evidence type="ECO:0000259" key="13">
    <source>
        <dbReference type="PROSITE" id="PS50214"/>
    </source>
</evidence>
<evidence type="ECO:0000256" key="7">
    <source>
        <dbReference type="PROSITE-ProRule" id="PRU00076"/>
    </source>
</evidence>
<dbReference type="PROSITE" id="PS00427">
    <property type="entry name" value="DISINTEGRIN_1"/>
    <property type="match status" value="1"/>
</dbReference>
<feature type="binding site" evidence="8">
    <location>
        <position position="365"/>
    </location>
    <ligand>
        <name>Zn(2+)</name>
        <dbReference type="ChEBI" id="CHEBI:29105"/>
        <note>catalytic</note>
    </ligand>
</feature>
<dbReference type="InterPro" id="IPR001762">
    <property type="entry name" value="Disintegrin_dom"/>
</dbReference>
<keyword evidence="5 7" id="KW-1015">Disulfide bond</keyword>
<dbReference type="SUPFAM" id="SSF57552">
    <property type="entry name" value="Blood coagulation inhibitor (disintegrin)"/>
    <property type="match status" value="1"/>
</dbReference>